<name>A0ABT3U4L4_9ACTN</name>
<sequence>MPRPCSADGCVLIQRERQGGHENLPREATGAGGARRRRLPSRSVGEGTPLVTVEYVFPHAVWTQTYRTRPFTPEEFERELERAHLKSDRTLTGDG</sequence>
<dbReference type="Proteomes" id="UP001163064">
    <property type="component" value="Unassembled WGS sequence"/>
</dbReference>
<proteinExistence type="predicted"/>
<protein>
    <submittedName>
        <fullName evidence="2">Uncharacterized protein</fullName>
    </submittedName>
</protein>
<evidence type="ECO:0000256" key="1">
    <source>
        <dbReference type="SAM" id="MobiDB-lite"/>
    </source>
</evidence>
<feature type="region of interest" description="Disordered" evidence="1">
    <location>
        <begin position="16"/>
        <end position="45"/>
    </location>
</feature>
<accession>A0ABT3U4L4</accession>
<evidence type="ECO:0000313" key="3">
    <source>
        <dbReference type="Proteomes" id="UP001163064"/>
    </source>
</evidence>
<keyword evidence="3" id="KW-1185">Reference proteome</keyword>
<evidence type="ECO:0000313" key="2">
    <source>
        <dbReference type="EMBL" id="MCX3064229.1"/>
    </source>
</evidence>
<organism evidence="2 3">
    <name type="scientific">Streptomyces beihaiensis</name>
    <dbReference type="NCBI Taxonomy" id="2984495"/>
    <lineage>
        <taxon>Bacteria</taxon>
        <taxon>Bacillati</taxon>
        <taxon>Actinomycetota</taxon>
        <taxon>Actinomycetes</taxon>
        <taxon>Kitasatosporales</taxon>
        <taxon>Streptomycetaceae</taxon>
        <taxon>Streptomyces</taxon>
    </lineage>
</organism>
<feature type="compositionally biased region" description="Basic and acidic residues" evidence="1">
    <location>
        <begin position="16"/>
        <end position="25"/>
    </location>
</feature>
<comment type="caution">
    <text evidence="2">The sequence shown here is derived from an EMBL/GenBank/DDBJ whole genome shotgun (WGS) entry which is preliminary data.</text>
</comment>
<reference evidence="2" key="1">
    <citation type="submission" date="2022-10" db="EMBL/GenBank/DDBJ databases">
        <title>Streptomyces beihaiensis sp. nov., a chitin degrading actinobacterium, isolated from shrimp pond soil.</title>
        <authorList>
            <person name="Xie J."/>
            <person name="Shen N."/>
        </authorList>
    </citation>
    <scope>NUCLEOTIDE SEQUENCE</scope>
    <source>
        <strain evidence="2">GXMU-J5</strain>
    </source>
</reference>
<dbReference type="RefSeq" id="WP_266605806.1">
    <property type="nucleotide sequence ID" value="NZ_JAPHNL010000336.1"/>
</dbReference>
<gene>
    <name evidence="2" type="ORF">OFY01_31660</name>
</gene>
<dbReference type="EMBL" id="JAPHNL010000336">
    <property type="protein sequence ID" value="MCX3064229.1"/>
    <property type="molecule type" value="Genomic_DNA"/>
</dbReference>